<name>A0ABW2AU28_9MICO</name>
<dbReference type="Proteomes" id="UP001596356">
    <property type="component" value="Unassembled WGS sequence"/>
</dbReference>
<keyword evidence="2" id="KW-1185">Reference proteome</keyword>
<protein>
    <submittedName>
        <fullName evidence="1">Uncharacterized protein</fullName>
    </submittedName>
</protein>
<reference evidence="2" key="1">
    <citation type="journal article" date="2019" name="Int. J. Syst. Evol. Microbiol.">
        <title>The Global Catalogue of Microorganisms (GCM) 10K type strain sequencing project: providing services to taxonomists for standard genome sequencing and annotation.</title>
        <authorList>
            <consortium name="The Broad Institute Genomics Platform"/>
            <consortium name="The Broad Institute Genome Sequencing Center for Infectious Disease"/>
            <person name="Wu L."/>
            <person name="Ma J."/>
        </authorList>
    </citation>
    <scope>NUCLEOTIDE SEQUENCE [LARGE SCALE GENOMIC DNA]</scope>
    <source>
        <strain evidence="2">NBRC 106593</strain>
    </source>
</reference>
<comment type="caution">
    <text evidence="1">The sequence shown here is derived from an EMBL/GenBank/DDBJ whole genome shotgun (WGS) entry which is preliminary data.</text>
</comment>
<sequence length="49" mass="5409">MASWESAGAGGLEEQRSIILRETVDVRVLPAGRGNRTFDPDLVKITPIW</sequence>
<proteinExistence type="predicted"/>
<evidence type="ECO:0000313" key="2">
    <source>
        <dbReference type="Proteomes" id="UP001596356"/>
    </source>
</evidence>
<organism evidence="1 2">
    <name type="scientific">Branchiibius cervicis</name>
    <dbReference type="NCBI Taxonomy" id="908252"/>
    <lineage>
        <taxon>Bacteria</taxon>
        <taxon>Bacillati</taxon>
        <taxon>Actinomycetota</taxon>
        <taxon>Actinomycetes</taxon>
        <taxon>Micrococcales</taxon>
        <taxon>Dermacoccaceae</taxon>
        <taxon>Branchiibius</taxon>
    </lineage>
</organism>
<dbReference type="EMBL" id="JBHSWJ010000002">
    <property type="protein sequence ID" value="MFC6714168.1"/>
    <property type="molecule type" value="Genomic_DNA"/>
</dbReference>
<gene>
    <name evidence="1" type="ORF">ACFQBT_10240</name>
</gene>
<accession>A0ABW2AU28</accession>
<dbReference type="RefSeq" id="WP_377822456.1">
    <property type="nucleotide sequence ID" value="NZ_JBHSWJ010000002.1"/>
</dbReference>
<evidence type="ECO:0000313" key="1">
    <source>
        <dbReference type="EMBL" id="MFC6714168.1"/>
    </source>
</evidence>